<dbReference type="EMBL" id="JAVRER010000056">
    <property type="protein sequence ID" value="MDT0418854.1"/>
    <property type="molecule type" value="Genomic_DNA"/>
</dbReference>
<dbReference type="RefSeq" id="WP_311677580.1">
    <property type="nucleotide sequence ID" value="NZ_JAVRER010000056.1"/>
</dbReference>
<evidence type="ECO:0000313" key="3">
    <source>
        <dbReference type="Proteomes" id="UP001183607"/>
    </source>
</evidence>
<name>A0ABD5EBN0_9ACTN</name>
<comment type="caution">
    <text evidence="2">The sequence shown here is derived from an EMBL/GenBank/DDBJ whole genome shotgun (WGS) entry which is preliminary data.</text>
</comment>
<proteinExistence type="predicted"/>
<dbReference type="Proteomes" id="UP001183607">
    <property type="component" value="Unassembled WGS sequence"/>
</dbReference>
<evidence type="ECO:0000256" key="1">
    <source>
        <dbReference type="SAM" id="MobiDB-lite"/>
    </source>
</evidence>
<reference evidence="3" key="1">
    <citation type="submission" date="2023-07" db="EMBL/GenBank/DDBJ databases">
        <title>30 novel species of actinomycetes from the DSMZ collection.</title>
        <authorList>
            <person name="Nouioui I."/>
        </authorList>
    </citation>
    <scope>NUCLEOTIDE SEQUENCE [LARGE SCALE GENOMIC DNA]</scope>
    <source>
        <strain evidence="3">DSM 41982</strain>
    </source>
</reference>
<evidence type="ECO:0000313" key="2">
    <source>
        <dbReference type="EMBL" id="MDT0418854.1"/>
    </source>
</evidence>
<gene>
    <name evidence="2" type="ORF">RM574_25570</name>
</gene>
<sequence>MSTTRPRRRLGTGPAPTIPAARDPRPRRVPAEGGDVAPGALAEHGQEDGEGQEAGAGPGRRRLGRGGALRP</sequence>
<dbReference type="AlphaFoldDB" id="A0ABD5EBN0"/>
<feature type="region of interest" description="Disordered" evidence="1">
    <location>
        <begin position="1"/>
        <end position="71"/>
    </location>
</feature>
<feature type="compositionally biased region" description="Basic residues" evidence="1">
    <location>
        <begin position="1"/>
        <end position="10"/>
    </location>
</feature>
<feature type="compositionally biased region" description="Low complexity" evidence="1">
    <location>
        <begin position="11"/>
        <end position="21"/>
    </location>
</feature>
<accession>A0ABD5EBN0</accession>
<protein>
    <submittedName>
        <fullName evidence="2">Uncharacterized protein</fullName>
    </submittedName>
</protein>
<organism evidence="2 3">
    <name type="scientific">Streptomyces evansiae</name>
    <dbReference type="NCBI Taxonomy" id="3075535"/>
    <lineage>
        <taxon>Bacteria</taxon>
        <taxon>Bacillati</taxon>
        <taxon>Actinomycetota</taxon>
        <taxon>Actinomycetes</taxon>
        <taxon>Kitasatosporales</taxon>
        <taxon>Streptomycetaceae</taxon>
        <taxon>Streptomyces</taxon>
    </lineage>
</organism>